<dbReference type="PANTHER" id="PTHR46358:SF1">
    <property type="entry name" value="TONSOKU-LIKE PROTEIN"/>
    <property type="match status" value="1"/>
</dbReference>
<keyword evidence="4" id="KW-0040">ANK repeat</keyword>
<feature type="compositionally biased region" description="Polar residues" evidence="5">
    <location>
        <begin position="290"/>
        <end position="299"/>
    </location>
</feature>
<sequence>MGKRDFTLLHEGYDIDRRDYGGWTPISEAVSAGMRENVRALLKAGAKVDPVSKEALNDDENSTGGGITPLMEACDKGFIDIAKDLLRHGASVTKRNADGWTAVDFLRNCIVSISNEDDKNYVEDLTSLARTMEDMQRKQSFPVRGCAPQPNPRSKPFMKFPRNNLHEQAESDGLNSYKRAIGGLGAQSKSKKKTSHRTDERALFYEDDLMIRSPSPDDIILPSDCERSPVKRRDEQIDVSPMCTSPLPSSTSASPSLNLASRSCFDPLPIDDEFVIDDMAKRRKRKIRVSSETSPLSKTRGSKLSRIATQPACVSKTMNRSPSPKKALTSSQSGSSLLRDSSLNSTPSASTQAPMIIATLKFENEDGDRFRPDRMVTFPRSATMAEAEERFRSELDQSLQTRKFSMRLGDGREADAAIPLLSLGEPLVIISRLQKPTTEDLYKSRVGTTKEEVSRRLSGFDSTGNLDLSSSEIGDKYLTEQALKAAIDAKRMVTSLCLDGCDLTDAILSLLGVILSNVTKFSCKYSGLGDDHLCTLCSKSSLLNLSSLDISHNEVISGSSLNKFLERCNQISELYICDLDIGVGEDALVNAISGLQNLRILDISFNCWFKGKHIEKIVSSCDSLTSLILDGSDLTELPFEVSQYTPYRDLMLRHFVRSSILKSDACAGLPLNSIGKHPNNLQDFQ</sequence>
<dbReference type="EMBL" id="UYYB01105185">
    <property type="protein sequence ID" value="VDM79454.1"/>
    <property type="molecule type" value="Genomic_DNA"/>
</dbReference>
<dbReference type="SUPFAM" id="SSF48403">
    <property type="entry name" value="Ankyrin repeat"/>
    <property type="match status" value="1"/>
</dbReference>
<feature type="repeat" description="ANK" evidence="4">
    <location>
        <begin position="65"/>
        <end position="97"/>
    </location>
</feature>
<evidence type="ECO:0000256" key="4">
    <source>
        <dbReference type="PROSITE-ProRule" id="PRU00023"/>
    </source>
</evidence>
<comment type="subcellular location">
    <subcellularLocation>
        <location evidence="1">Nucleus</location>
    </subcellularLocation>
</comment>
<dbReference type="Gene3D" id="3.80.10.10">
    <property type="entry name" value="Ribonuclease Inhibitor"/>
    <property type="match status" value="1"/>
</dbReference>
<feature type="compositionally biased region" description="Basic and acidic residues" evidence="5">
    <location>
        <begin position="224"/>
        <end position="236"/>
    </location>
</feature>
<dbReference type="InterPro" id="IPR052311">
    <property type="entry name" value="MMS22L-TONSL_complex_comp"/>
</dbReference>
<keyword evidence="2" id="KW-0677">Repeat</keyword>
<evidence type="ECO:0000256" key="2">
    <source>
        <dbReference type="ARBA" id="ARBA00022737"/>
    </source>
</evidence>
<dbReference type="PROSITE" id="PS50088">
    <property type="entry name" value="ANK_REPEAT"/>
    <property type="match status" value="2"/>
</dbReference>
<evidence type="ECO:0000256" key="1">
    <source>
        <dbReference type="ARBA" id="ARBA00004123"/>
    </source>
</evidence>
<feature type="region of interest" description="Disordered" evidence="5">
    <location>
        <begin position="136"/>
        <end position="160"/>
    </location>
</feature>
<reference evidence="6 7" key="1">
    <citation type="submission" date="2018-11" db="EMBL/GenBank/DDBJ databases">
        <authorList>
            <consortium name="Pathogen Informatics"/>
        </authorList>
    </citation>
    <scope>NUCLEOTIDE SEQUENCE [LARGE SCALE GENOMIC DNA]</scope>
</reference>
<dbReference type="SMART" id="SM00248">
    <property type="entry name" value="ANK"/>
    <property type="match status" value="2"/>
</dbReference>
<dbReference type="SUPFAM" id="SSF52047">
    <property type="entry name" value="RNI-like"/>
    <property type="match status" value="1"/>
</dbReference>
<dbReference type="InterPro" id="IPR032675">
    <property type="entry name" value="LRR_dom_sf"/>
</dbReference>
<feature type="repeat" description="ANK" evidence="4">
    <location>
        <begin position="21"/>
        <end position="53"/>
    </location>
</feature>
<dbReference type="OrthoDB" id="4772757at2759"/>
<dbReference type="GO" id="GO:0031297">
    <property type="term" value="P:replication fork processing"/>
    <property type="evidence" value="ECO:0007669"/>
    <property type="project" value="TreeGrafter"/>
</dbReference>
<proteinExistence type="predicted"/>
<protein>
    <submittedName>
        <fullName evidence="6">Uncharacterized protein</fullName>
    </submittedName>
</protein>
<dbReference type="GO" id="GO:0043596">
    <property type="term" value="C:nuclear replication fork"/>
    <property type="evidence" value="ECO:0007669"/>
    <property type="project" value="TreeGrafter"/>
</dbReference>
<dbReference type="InterPro" id="IPR002110">
    <property type="entry name" value="Ankyrin_rpt"/>
</dbReference>
<dbReference type="Proteomes" id="UP000270094">
    <property type="component" value="Unassembled WGS sequence"/>
</dbReference>
<feature type="region of interest" description="Disordered" evidence="5">
    <location>
        <begin position="282"/>
        <end position="350"/>
    </location>
</feature>
<name>A0A3P7JLP6_STRVU</name>
<keyword evidence="3" id="KW-0539">Nucleus</keyword>
<dbReference type="PANTHER" id="PTHR46358">
    <property type="entry name" value="TONSOKU-LIKE PROTEIN"/>
    <property type="match status" value="1"/>
</dbReference>
<feature type="region of interest" description="Disordered" evidence="5">
    <location>
        <begin position="216"/>
        <end position="256"/>
    </location>
</feature>
<dbReference type="Pfam" id="PF12796">
    <property type="entry name" value="Ank_2"/>
    <property type="match status" value="1"/>
</dbReference>
<evidence type="ECO:0000313" key="6">
    <source>
        <dbReference type="EMBL" id="VDM79454.1"/>
    </source>
</evidence>
<keyword evidence="7" id="KW-1185">Reference proteome</keyword>
<feature type="compositionally biased region" description="Low complexity" evidence="5">
    <location>
        <begin position="244"/>
        <end position="256"/>
    </location>
</feature>
<accession>A0A3P7JLP6</accession>
<dbReference type="InterPro" id="IPR036770">
    <property type="entry name" value="Ankyrin_rpt-contain_sf"/>
</dbReference>
<evidence type="ECO:0000256" key="5">
    <source>
        <dbReference type="SAM" id="MobiDB-lite"/>
    </source>
</evidence>
<evidence type="ECO:0000313" key="7">
    <source>
        <dbReference type="Proteomes" id="UP000270094"/>
    </source>
</evidence>
<evidence type="ECO:0000256" key="3">
    <source>
        <dbReference type="ARBA" id="ARBA00023242"/>
    </source>
</evidence>
<feature type="compositionally biased region" description="Low complexity" evidence="5">
    <location>
        <begin position="328"/>
        <end position="345"/>
    </location>
</feature>
<dbReference type="GO" id="GO:0000724">
    <property type="term" value="P:double-strand break repair via homologous recombination"/>
    <property type="evidence" value="ECO:0007669"/>
    <property type="project" value="TreeGrafter"/>
</dbReference>
<dbReference type="AlphaFoldDB" id="A0A3P7JLP6"/>
<organism evidence="6 7">
    <name type="scientific">Strongylus vulgaris</name>
    <name type="common">Blood worm</name>
    <dbReference type="NCBI Taxonomy" id="40348"/>
    <lineage>
        <taxon>Eukaryota</taxon>
        <taxon>Metazoa</taxon>
        <taxon>Ecdysozoa</taxon>
        <taxon>Nematoda</taxon>
        <taxon>Chromadorea</taxon>
        <taxon>Rhabditida</taxon>
        <taxon>Rhabditina</taxon>
        <taxon>Rhabditomorpha</taxon>
        <taxon>Strongyloidea</taxon>
        <taxon>Strongylidae</taxon>
        <taxon>Strongylus</taxon>
    </lineage>
</organism>
<gene>
    <name evidence="6" type="ORF">SVUK_LOCUS14452</name>
</gene>
<dbReference type="Gene3D" id="1.25.40.20">
    <property type="entry name" value="Ankyrin repeat-containing domain"/>
    <property type="match status" value="1"/>
</dbReference>
<dbReference type="PROSITE" id="PS50297">
    <property type="entry name" value="ANK_REP_REGION"/>
    <property type="match status" value="2"/>
</dbReference>